<dbReference type="SUPFAM" id="SSF53850">
    <property type="entry name" value="Periplasmic binding protein-like II"/>
    <property type="match status" value="1"/>
</dbReference>
<dbReference type="EMBL" id="JFKE01000003">
    <property type="protein sequence ID" value="KAJ55795.1"/>
    <property type="molecule type" value="Genomic_DNA"/>
</dbReference>
<dbReference type="AlphaFoldDB" id="A0A037ZH66"/>
<evidence type="ECO:0000256" key="1">
    <source>
        <dbReference type="ARBA" id="ARBA00009437"/>
    </source>
</evidence>
<evidence type="ECO:0000256" key="4">
    <source>
        <dbReference type="ARBA" id="ARBA00023163"/>
    </source>
</evidence>
<name>A0A037ZH66_9RHOB</name>
<dbReference type="InterPro" id="IPR000847">
    <property type="entry name" value="LysR_HTH_N"/>
</dbReference>
<evidence type="ECO:0000313" key="6">
    <source>
        <dbReference type="EMBL" id="KAJ55795.1"/>
    </source>
</evidence>
<dbReference type="SUPFAM" id="SSF46785">
    <property type="entry name" value="Winged helix' DNA-binding domain"/>
    <property type="match status" value="1"/>
</dbReference>
<feature type="domain" description="HTH lysR-type" evidence="5">
    <location>
        <begin position="4"/>
        <end position="61"/>
    </location>
</feature>
<evidence type="ECO:0000256" key="2">
    <source>
        <dbReference type="ARBA" id="ARBA00023015"/>
    </source>
</evidence>
<reference evidence="6 7" key="1">
    <citation type="submission" date="2014-03" db="EMBL/GenBank/DDBJ databases">
        <title>Draft Genome Sequence of Actibacterium mucosum KCTC 23349, a Marine Alphaproteobacterium with Complex Ionic Requirements Isolated from Mediterranean Seawater at Malvarrosa Beach, Valencia, Spain.</title>
        <authorList>
            <person name="Arahal D.R."/>
            <person name="Shao Z."/>
            <person name="Lai Q."/>
            <person name="Pujalte M.J."/>
        </authorList>
    </citation>
    <scope>NUCLEOTIDE SEQUENCE [LARGE SCALE GENOMIC DNA]</scope>
    <source>
        <strain evidence="6 7">KCTC 23349</strain>
    </source>
</reference>
<keyword evidence="3" id="KW-0238">DNA-binding</keyword>
<dbReference type="InterPro" id="IPR036388">
    <property type="entry name" value="WH-like_DNA-bd_sf"/>
</dbReference>
<evidence type="ECO:0000259" key="5">
    <source>
        <dbReference type="PROSITE" id="PS50931"/>
    </source>
</evidence>
<dbReference type="InterPro" id="IPR036390">
    <property type="entry name" value="WH_DNA-bd_sf"/>
</dbReference>
<dbReference type="GO" id="GO:0003700">
    <property type="term" value="F:DNA-binding transcription factor activity"/>
    <property type="evidence" value="ECO:0007669"/>
    <property type="project" value="InterPro"/>
</dbReference>
<dbReference type="GO" id="GO:0043565">
    <property type="term" value="F:sequence-specific DNA binding"/>
    <property type="evidence" value="ECO:0007669"/>
    <property type="project" value="TreeGrafter"/>
</dbReference>
<dbReference type="Pfam" id="PF03466">
    <property type="entry name" value="LysR_substrate"/>
    <property type="match status" value="1"/>
</dbReference>
<gene>
    <name evidence="6" type="ORF">ACMU_08440</name>
</gene>
<dbReference type="Pfam" id="PF00126">
    <property type="entry name" value="HTH_1"/>
    <property type="match status" value="1"/>
</dbReference>
<evidence type="ECO:0000313" key="7">
    <source>
        <dbReference type="Proteomes" id="UP000026249"/>
    </source>
</evidence>
<keyword evidence="4" id="KW-0804">Transcription</keyword>
<dbReference type="Gene3D" id="3.40.190.290">
    <property type="match status" value="1"/>
</dbReference>
<accession>A0A037ZH66</accession>
<dbReference type="Proteomes" id="UP000026249">
    <property type="component" value="Unassembled WGS sequence"/>
</dbReference>
<sequence>MKQMDWDDLKLFLALVRAGTLREAADIAGVSYSTVGRRVDALEGAAGVALFQRSRSRYHLTQAGEDVLSTAEEIEEQVLALQRRTFGQERALEGPVSISLLDALAVSPFMQALVEFAEAHPLITLDIRVGNNLSDLDRGQADLALRFGEKQRPHLIGRRLTETARAVYCAADYATRLENGAVPGWICFTPRGTPALWKRSTPFPNARDVCYMSHMPAQLQACRMGAGLASLPCFLGDNAPGLRRLTEPDFPAFQSLWLLRHPDTRNNARLRVLSDFLAVRSRGLADTLRGEAGQTLPLATTAIAQGG</sequence>
<protein>
    <recommendedName>
        <fullName evidence="5">HTH lysR-type domain-containing protein</fullName>
    </recommendedName>
</protein>
<comment type="caution">
    <text evidence="6">The sequence shown here is derived from an EMBL/GenBank/DDBJ whole genome shotgun (WGS) entry which is preliminary data.</text>
</comment>
<dbReference type="PANTHER" id="PTHR30537:SF3">
    <property type="entry name" value="TRANSCRIPTIONAL REGULATORY PROTEIN"/>
    <property type="match status" value="1"/>
</dbReference>
<dbReference type="Gene3D" id="1.10.10.10">
    <property type="entry name" value="Winged helix-like DNA-binding domain superfamily/Winged helix DNA-binding domain"/>
    <property type="match status" value="1"/>
</dbReference>
<dbReference type="InterPro" id="IPR058163">
    <property type="entry name" value="LysR-type_TF_proteobact-type"/>
</dbReference>
<organism evidence="6 7">
    <name type="scientific">Actibacterium mucosum KCTC 23349</name>
    <dbReference type="NCBI Taxonomy" id="1454373"/>
    <lineage>
        <taxon>Bacteria</taxon>
        <taxon>Pseudomonadati</taxon>
        <taxon>Pseudomonadota</taxon>
        <taxon>Alphaproteobacteria</taxon>
        <taxon>Rhodobacterales</taxon>
        <taxon>Roseobacteraceae</taxon>
        <taxon>Actibacterium</taxon>
    </lineage>
</organism>
<dbReference type="InterPro" id="IPR005119">
    <property type="entry name" value="LysR_subst-bd"/>
</dbReference>
<dbReference type="STRING" id="1454373.ACMU_08440"/>
<dbReference type="GO" id="GO:0006351">
    <property type="term" value="P:DNA-templated transcription"/>
    <property type="evidence" value="ECO:0007669"/>
    <property type="project" value="TreeGrafter"/>
</dbReference>
<comment type="similarity">
    <text evidence="1">Belongs to the LysR transcriptional regulatory family.</text>
</comment>
<dbReference type="PROSITE" id="PS50931">
    <property type="entry name" value="HTH_LYSR"/>
    <property type="match status" value="1"/>
</dbReference>
<keyword evidence="7" id="KW-1185">Reference proteome</keyword>
<keyword evidence="2" id="KW-0805">Transcription regulation</keyword>
<evidence type="ECO:0000256" key="3">
    <source>
        <dbReference type="ARBA" id="ARBA00023125"/>
    </source>
</evidence>
<dbReference type="PANTHER" id="PTHR30537">
    <property type="entry name" value="HTH-TYPE TRANSCRIPTIONAL REGULATOR"/>
    <property type="match status" value="1"/>
</dbReference>
<proteinExistence type="inferred from homology"/>